<feature type="region of interest" description="Disordered" evidence="1">
    <location>
        <begin position="1"/>
        <end position="38"/>
    </location>
</feature>
<evidence type="ECO:0000313" key="3">
    <source>
        <dbReference type="EMBL" id="BAK01730.1"/>
    </source>
</evidence>
<sequence length="38" mass="4024">MQETAVAHNTSTFGDGMEQKPTATSRPLPVRAHDPSAS</sequence>
<dbReference type="AlphaFoldDB" id="F2CZ83"/>
<evidence type="ECO:0000313" key="2">
    <source>
        <dbReference type="EMBL" id="BAJ88154.1"/>
    </source>
</evidence>
<proteinExistence type="evidence at transcript level"/>
<accession>F2CZ83</accession>
<feature type="compositionally biased region" description="Polar residues" evidence="1">
    <location>
        <begin position="1"/>
        <end position="13"/>
    </location>
</feature>
<evidence type="ECO:0000256" key="1">
    <source>
        <dbReference type="SAM" id="MobiDB-lite"/>
    </source>
</evidence>
<reference evidence="2" key="1">
    <citation type="journal article" date="2011" name="Plant Physiol.">
        <title>Comprehensive sequence analysis of 24,783 barley full-length cDNAs derived from 12 clone libraries.</title>
        <authorList>
            <person name="Matsumoto T."/>
            <person name="Tanaka T."/>
            <person name="Sakai H."/>
            <person name="Amano N."/>
            <person name="Kanamori H."/>
            <person name="Kurita K."/>
            <person name="Kikuta A."/>
            <person name="Kamiya K."/>
            <person name="Yamamoto M."/>
            <person name="Ikawa H."/>
            <person name="Fujii N."/>
            <person name="Hori K."/>
            <person name="Itoh T."/>
            <person name="Sato K."/>
        </authorList>
    </citation>
    <scope>NUCLEOTIDE SEQUENCE</scope>
    <source>
        <tissue evidence="2">Shoot</tissue>
        <tissue evidence="3">Shoot and root</tissue>
    </source>
</reference>
<dbReference type="EMBL" id="AK356939">
    <property type="protein sequence ID" value="BAJ88154.1"/>
    <property type="molecule type" value="mRNA"/>
</dbReference>
<protein>
    <submittedName>
        <fullName evidence="2">Predicted protein</fullName>
    </submittedName>
</protein>
<name>F2CZ83_HORVV</name>
<organism evidence="2">
    <name type="scientific">Hordeum vulgare subsp. vulgare</name>
    <name type="common">Domesticated barley</name>
    <dbReference type="NCBI Taxonomy" id="112509"/>
    <lineage>
        <taxon>Eukaryota</taxon>
        <taxon>Viridiplantae</taxon>
        <taxon>Streptophyta</taxon>
        <taxon>Embryophyta</taxon>
        <taxon>Tracheophyta</taxon>
        <taxon>Spermatophyta</taxon>
        <taxon>Magnoliopsida</taxon>
        <taxon>Liliopsida</taxon>
        <taxon>Poales</taxon>
        <taxon>Poaceae</taxon>
        <taxon>BOP clade</taxon>
        <taxon>Pooideae</taxon>
        <taxon>Triticodae</taxon>
        <taxon>Triticeae</taxon>
        <taxon>Hordeinae</taxon>
        <taxon>Hordeum</taxon>
    </lineage>
</organism>
<dbReference type="EMBL" id="AK370531">
    <property type="protein sequence ID" value="BAK01730.1"/>
    <property type="molecule type" value="mRNA"/>
</dbReference>